<dbReference type="OrthoDB" id="444809at2759"/>
<feature type="region of interest" description="Disordered" evidence="4">
    <location>
        <begin position="229"/>
        <end position="289"/>
    </location>
</feature>
<dbReference type="GO" id="GO:0003723">
    <property type="term" value="F:RNA binding"/>
    <property type="evidence" value="ECO:0007669"/>
    <property type="project" value="TreeGrafter"/>
</dbReference>
<evidence type="ECO:0000256" key="2">
    <source>
        <dbReference type="ARBA" id="ARBA00005904"/>
    </source>
</evidence>
<dbReference type="GO" id="GO:0003677">
    <property type="term" value="F:DNA binding"/>
    <property type="evidence" value="ECO:0007669"/>
    <property type="project" value="TreeGrafter"/>
</dbReference>
<reference evidence="6" key="2">
    <citation type="submission" date="2017-10" db="EMBL/GenBank/DDBJ databases">
        <title>Ladona fulva Genome sequencing and assembly.</title>
        <authorList>
            <person name="Murali S."/>
            <person name="Richards S."/>
            <person name="Bandaranaike D."/>
            <person name="Bellair M."/>
            <person name="Blankenburg K."/>
            <person name="Chao H."/>
            <person name="Dinh H."/>
            <person name="Doddapaneni H."/>
            <person name="Dugan-Rocha S."/>
            <person name="Elkadiri S."/>
            <person name="Gnanaolivu R."/>
            <person name="Hernandez B."/>
            <person name="Skinner E."/>
            <person name="Javaid M."/>
            <person name="Lee S."/>
            <person name="Li M."/>
            <person name="Ming W."/>
            <person name="Munidasa M."/>
            <person name="Muniz J."/>
            <person name="Nguyen L."/>
            <person name="Hughes D."/>
            <person name="Osuji N."/>
            <person name="Pu L.-L."/>
            <person name="Puazo M."/>
            <person name="Qu C."/>
            <person name="Quiroz J."/>
            <person name="Raj R."/>
            <person name="Weissenberger G."/>
            <person name="Xin Y."/>
            <person name="Zou X."/>
            <person name="Han Y."/>
            <person name="Worley K."/>
            <person name="Muzny D."/>
            <person name="Gibbs R."/>
        </authorList>
    </citation>
    <scope>NUCLEOTIDE SEQUENCE</scope>
    <source>
        <strain evidence="6">Sampled in the wild</strain>
    </source>
</reference>
<dbReference type="AlphaFoldDB" id="A0A8K0JV52"/>
<feature type="region of interest" description="Disordered" evidence="4">
    <location>
        <begin position="35"/>
        <end position="68"/>
    </location>
</feature>
<dbReference type="PANTHER" id="PTHR14369:SF0">
    <property type="entry name" value="SURFEIT LOCUS PROTEIN 6"/>
    <property type="match status" value="1"/>
</dbReference>
<evidence type="ECO:0000313" key="7">
    <source>
        <dbReference type="Proteomes" id="UP000792457"/>
    </source>
</evidence>
<gene>
    <name evidence="6" type="ORF">J437_LFUL003554</name>
</gene>
<protein>
    <recommendedName>
        <fullName evidence="5">Ribosomal RNA-processing protein 14/surfeit locus protein 6 C-terminal domain-containing protein</fullName>
    </recommendedName>
</protein>
<evidence type="ECO:0000259" key="5">
    <source>
        <dbReference type="Pfam" id="PF04935"/>
    </source>
</evidence>
<dbReference type="EMBL" id="KZ308146">
    <property type="protein sequence ID" value="KAG8222909.1"/>
    <property type="molecule type" value="Genomic_DNA"/>
</dbReference>
<comment type="similarity">
    <text evidence="2">Belongs to the SURF6 family.</text>
</comment>
<dbReference type="GO" id="GO:0042274">
    <property type="term" value="P:ribosomal small subunit biogenesis"/>
    <property type="evidence" value="ECO:0007669"/>
    <property type="project" value="TreeGrafter"/>
</dbReference>
<feature type="compositionally biased region" description="Basic and acidic residues" evidence="4">
    <location>
        <begin position="229"/>
        <end position="259"/>
    </location>
</feature>
<dbReference type="InterPro" id="IPR007019">
    <property type="entry name" value="SURF6"/>
</dbReference>
<proteinExistence type="inferred from homology"/>
<name>A0A8K0JV52_LADFU</name>
<keyword evidence="3" id="KW-0539">Nucleus</keyword>
<dbReference type="Pfam" id="PF04935">
    <property type="entry name" value="SURF6"/>
    <property type="match status" value="1"/>
</dbReference>
<comment type="caution">
    <text evidence="6">The sequence shown here is derived from an EMBL/GenBank/DDBJ whole genome shotgun (WGS) entry which is preliminary data.</text>
</comment>
<evidence type="ECO:0000256" key="1">
    <source>
        <dbReference type="ARBA" id="ARBA00004123"/>
    </source>
</evidence>
<feature type="compositionally biased region" description="Basic residues" evidence="4">
    <location>
        <begin position="268"/>
        <end position="283"/>
    </location>
</feature>
<comment type="subcellular location">
    <subcellularLocation>
        <location evidence="1">Nucleus</location>
    </subcellularLocation>
</comment>
<organism evidence="6 7">
    <name type="scientific">Ladona fulva</name>
    <name type="common">Scarce chaser dragonfly</name>
    <name type="synonym">Libellula fulva</name>
    <dbReference type="NCBI Taxonomy" id="123851"/>
    <lineage>
        <taxon>Eukaryota</taxon>
        <taxon>Metazoa</taxon>
        <taxon>Ecdysozoa</taxon>
        <taxon>Arthropoda</taxon>
        <taxon>Hexapoda</taxon>
        <taxon>Insecta</taxon>
        <taxon>Pterygota</taxon>
        <taxon>Palaeoptera</taxon>
        <taxon>Odonata</taxon>
        <taxon>Epiprocta</taxon>
        <taxon>Anisoptera</taxon>
        <taxon>Libelluloidea</taxon>
        <taxon>Libellulidae</taxon>
        <taxon>Ladona</taxon>
    </lineage>
</organism>
<reference evidence="6" key="1">
    <citation type="submission" date="2013-04" db="EMBL/GenBank/DDBJ databases">
        <authorList>
            <person name="Qu J."/>
            <person name="Murali S.C."/>
            <person name="Bandaranaike D."/>
            <person name="Bellair M."/>
            <person name="Blankenburg K."/>
            <person name="Chao H."/>
            <person name="Dinh H."/>
            <person name="Doddapaneni H."/>
            <person name="Downs B."/>
            <person name="Dugan-Rocha S."/>
            <person name="Elkadiri S."/>
            <person name="Gnanaolivu R.D."/>
            <person name="Hernandez B."/>
            <person name="Javaid M."/>
            <person name="Jayaseelan J.C."/>
            <person name="Lee S."/>
            <person name="Li M."/>
            <person name="Ming W."/>
            <person name="Munidasa M."/>
            <person name="Muniz J."/>
            <person name="Nguyen L."/>
            <person name="Ongeri F."/>
            <person name="Osuji N."/>
            <person name="Pu L.-L."/>
            <person name="Puazo M."/>
            <person name="Qu C."/>
            <person name="Quiroz J."/>
            <person name="Raj R."/>
            <person name="Weissenberger G."/>
            <person name="Xin Y."/>
            <person name="Zou X."/>
            <person name="Han Y."/>
            <person name="Richards S."/>
            <person name="Worley K."/>
            <person name="Muzny D."/>
            <person name="Gibbs R."/>
        </authorList>
    </citation>
    <scope>NUCLEOTIDE SEQUENCE</scope>
    <source>
        <strain evidence="6">Sampled in the wild</strain>
    </source>
</reference>
<dbReference type="PANTHER" id="PTHR14369">
    <property type="entry name" value="SURFEIT LOCUS PROTEIN 6"/>
    <property type="match status" value="1"/>
</dbReference>
<sequence length="289" mass="33266">MNGIEAKLNYKEVESRLKEEDQFISQLFKSLPNIRHGASEEGEDEVSPYLLNNKKGPKSVPEAKNGSVRAKSLEELHARLKELHGKKLDYKEKLLKKKLKNQMKKKKRSKELNMKRTLVKLPKTERDGIVEGTNGITSHRLAKPVFNSAGKMVFSKFDFRSDEVVDGNVGKKKKEDLKKVMERLKKEKAEEGEKDEEVKKSKSWSAVLARSRGEKVYDDLELVKKSVNKAESKKRASKKKWVEREEKVKKGKEERETKRASAIANKKQEKKSKKLKKAIKKGRYIPGFS</sequence>
<dbReference type="Proteomes" id="UP000792457">
    <property type="component" value="Unassembled WGS sequence"/>
</dbReference>
<dbReference type="InterPro" id="IPR029190">
    <property type="entry name" value="Rrp14/SURF6_C"/>
</dbReference>
<dbReference type="GO" id="GO:0042273">
    <property type="term" value="P:ribosomal large subunit biogenesis"/>
    <property type="evidence" value="ECO:0007669"/>
    <property type="project" value="TreeGrafter"/>
</dbReference>
<dbReference type="GO" id="GO:0005730">
    <property type="term" value="C:nucleolus"/>
    <property type="evidence" value="ECO:0007669"/>
    <property type="project" value="TreeGrafter"/>
</dbReference>
<evidence type="ECO:0000256" key="3">
    <source>
        <dbReference type="ARBA" id="ARBA00023242"/>
    </source>
</evidence>
<evidence type="ECO:0000313" key="6">
    <source>
        <dbReference type="EMBL" id="KAG8222909.1"/>
    </source>
</evidence>
<accession>A0A8K0JV52</accession>
<feature type="compositionally biased region" description="Basic residues" evidence="4">
    <location>
        <begin position="100"/>
        <end position="109"/>
    </location>
</feature>
<evidence type="ECO:0000256" key="4">
    <source>
        <dbReference type="SAM" id="MobiDB-lite"/>
    </source>
</evidence>
<keyword evidence="7" id="KW-1185">Reference proteome</keyword>
<feature type="domain" description="Ribosomal RNA-processing protein 14/surfeit locus protein 6 C-terminal" evidence="5">
    <location>
        <begin position="147"/>
        <end position="276"/>
    </location>
</feature>
<feature type="region of interest" description="Disordered" evidence="4">
    <location>
        <begin position="100"/>
        <end position="131"/>
    </location>
</feature>